<name>A0A8S5LNY6_9CAUD</name>
<dbReference type="Pfam" id="PF01381">
    <property type="entry name" value="HTH_3"/>
    <property type="match status" value="1"/>
</dbReference>
<accession>A0A8S5LNY6</accession>
<dbReference type="SMART" id="SM00530">
    <property type="entry name" value="HTH_XRE"/>
    <property type="match status" value="1"/>
</dbReference>
<feature type="domain" description="HTH cro/C1-type" evidence="1">
    <location>
        <begin position="28"/>
        <end position="82"/>
    </location>
</feature>
<sequence>MNCGSSLHIVYHRKLVKSMHINEFAEILLKSRKQKGLSQSELAKKSGFTKRAIQYWEKGKKSISLENADRLLTALGVEIKIGKTKSR</sequence>
<organism evidence="2">
    <name type="scientific">Siphoviridae sp. cto6l14</name>
    <dbReference type="NCBI Taxonomy" id="2827590"/>
    <lineage>
        <taxon>Viruses</taxon>
        <taxon>Duplodnaviria</taxon>
        <taxon>Heunggongvirae</taxon>
        <taxon>Uroviricota</taxon>
        <taxon>Caudoviricetes</taxon>
    </lineage>
</organism>
<evidence type="ECO:0000259" key="1">
    <source>
        <dbReference type="PROSITE" id="PS50943"/>
    </source>
</evidence>
<dbReference type="InterPro" id="IPR001387">
    <property type="entry name" value="Cro/C1-type_HTH"/>
</dbReference>
<proteinExistence type="predicted"/>
<dbReference type="CDD" id="cd00093">
    <property type="entry name" value="HTH_XRE"/>
    <property type="match status" value="1"/>
</dbReference>
<dbReference type="GO" id="GO:0003677">
    <property type="term" value="F:DNA binding"/>
    <property type="evidence" value="ECO:0007669"/>
    <property type="project" value="InterPro"/>
</dbReference>
<dbReference type="PROSITE" id="PS50943">
    <property type="entry name" value="HTH_CROC1"/>
    <property type="match status" value="1"/>
</dbReference>
<dbReference type="InterPro" id="IPR010982">
    <property type="entry name" value="Lambda_DNA-bd_dom_sf"/>
</dbReference>
<evidence type="ECO:0000313" key="2">
    <source>
        <dbReference type="EMBL" id="DAD71732.1"/>
    </source>
</evidence>
<dbReference type="Gene3D" id="1.10.260.40">
    <property type="entry name" value="lambda repressor-like DNA-binding domains"/>
    <property type="match status" value="1"/>
</dbReference>
<reference evidence="2" key="1">
    <citation type="journal article" date="2021" name="Proc. Natl. Acad. Sci. U.S.A.">
        <title>A Catalog of Tens of Thousands of Viruses from Human Metagenomes Reveals Hidden Associations with Chronic Diseases.</title>
        <authorList>
            <person name="Tisza M.J."/>
            <person name="Buck C.B."/>
        </authorList>
    </citation>
    <scope>NUCLEOTIDE SEQUENCE</scope>
    <source>
        <strain evidence="2">Cto6l14</strain>
    </source>
</reference>
<dbReference type="SUPFAM" id="SSF47413">
    <property type="entry name" value="lambda repressor-like DNA-binding domains"/>
    <property type="match status" value="1"/>
</dbReference>
<dbReference type="EMBL" id="BK015887">
    <property type="protein sequence ID" value="DAD71732.1"/>
    <property type="molecule type" value="Genomic_DNA"/>
</dbReference>
<protein>
    <submittedName>
        <fullName evidence="2">Helix-turn-helix domain protein</fullName>
    </submittedName>
</protein>